<protein>
    <submittedName>
        <fullName evidence="3">Uncharacterized protein</fullName>
    </submittedName>
</protein>
<evidence type="ECO:0000256" key="1">
    <source>
        <dbReference type="SAM" id="MobiDB-lite"/>
    </source>
</evidence>
<reference evidence="3" key="1">
    <citation type="submission" date="2020-07" db="EMBL/GenBank/DDBJ databases">
        <title>Multicomponent nature underlies the extraordinary mechanical properties of spider dragline silk.</title>
        <authorList>
            <person name="Kono N."/>
            <person name="Nakamura H."/>
            <person name="Mori M."/>
            <person name="Yoshida Y."/>
            <person name="Ohtoshi R."/>
            <person name="Malay A.D."/>
            <person name="Moran D.A.P."/>
            <person name="Tomita M."/>
            <person name="Numata K."/>
            <person name="Arakawa K."/>
        </authorList>
    </citation>
    <scope>NUCLEOTIDE SEQUENCE</scope>
</reference>
<dbReference type="OrthoDB" id="6416608at2759"/>
<sequence>MANHISLKYQSLFILSSMLIVSLALETPENTQKAIQNPEPSDLTAASSVAMKSFKVQSLLPRSSSSSGSNRYGYPYLIAPTLSPNINSRSDDFEDKPTVSKSKAYGSKLSASDESFKKASSKKYKTPLSYGATRRLGFDDGNESSVEKRLKSYREPKYRNFDELESMFRPRRMDLSSPYSSFSVKPSRRPPVSPRDPYLSPSDEPSDSFYPTIPKMKSYSSPYSHRNREVPSYGAGKYEDPYDDTSAEYGKSSYSGPSNYPSTSGHYGYEEDYAIESNKPITGDIRKKLLDYAGASDLYEGEPDYLQEIARNKHKYGHVANDYYASGRHGYRGSYRDFPYVESKISIVKKNSS</sequence>
<name>A0A8X6LBJ1_TRICU</name>
<evidence type="ECO:0000313" key="3">
    <source>
        <dbReference type="EMBL" id="GFR04751.1"/>
    </source>
</evidence>
<gene>
    <name evidence="3" type="primary">NCL1_07796</name>
    <name evidence="3" type="ORF">TNCT_128211</name>
</gene>
<feature type="region of interest" description="Disordered" evidence="1">
    <location>
        <begin position="177"/>
        <end position="263"/>
    </location>
</feature>
<comment type="caution">
    <text evidence="3">The sequence shown here is derived from an EMBL/GenBank/DDBJ whole genome shotgun (WGS) entry which is preliminary data.</text>
</comment>
<dbReference type="Proteomes" id="UP000887116">
    <property type="component" value="Unassembled WGS sequence"/>
</dbReference>
<evidence type="ECO:0000313" key="4">
    <source>
        <dbReference type="Proteomes" id="UP000887116"/>
    </source>
</evidence>
<keyword evidence="2" id="KW-0732">Signal</keyword>
<proteinExistence type="predicted"/>
<feature type="chain" id="PRO_5036487795" evidence="2">
    <location>
        <begin position="25"/>
        <end position="353"/>
    </location>
</feature>
<feature type="signal peptide" evidence="2">
    <location>
        <begin position="1"/>
        <end position="24"/>
    </location>
</feature>
<dbReference type="EMBL" id="BMAO01025765">
    <property type="protein sequence ID" value="GFR04751.1"/>
    <property type="molecule type" value="Genomic_DNA"/>
</dbReference>
<feature type="compositionally biased region" description="Polar residues" evidence="1">
    <location>
        <begin position="252"/>
        <end position="263"/>
    </location>
</feature>
<evidence type="ECO:0000256" key="2">
    <source>
        <dbReference type="SAM" id="SignalP"/>
    </source>
</evidence>
<organism evidence="3 4">
    <name type="scientific">Trichonephila clavata</name>
    <name type="common">Joro spider</name>
    <name type="synonym">Nephila clavata</name>
    <dbReference type="NCBI Taxonomy" id="2740835"/>
    <lineage>
        <taxon>Eukaryota</taxon>
        <taxon>Metazoa</taxon>
        <taxon>Ecdysozoa</taxon>
        <taxon>Arthropoda</taxon>
        <taxon>Chelicerata</taxon>
        <taxon>Arachnida</taxon>
        <taxon>Araneae</taxon>
        <taxon>Araneomorphae</taxon>
        <taxon>Entelegynae</taxon>
        <taxon>Araneoidea</taxon>
        <taxon>Nephilidae</taxon>
        <taxon>Trichonephila</taxon>
    </lineage>
</organism>
<dbReference type="AlphaFoldDB" id="A0A8X6LBJ1"/>
<keyword evidence="4" id="KW-1185">Reference proteome</keyword>
<accession>A0A8X6LBJ1</accession>